<geneLocation type="mitochondrion" evidence="2"/>
<evidence type="ECO:0000256" key="1">
    <source>
        <dbReference type="SAM" id="Phobius"/>
    </source>
</evidence>
<keyword evidence="1" id="KW-0472">Membrane</keyword>
<accession>A0AA51YKB8</accession>
<evidence type="ECO:0000313" key="2">
    <source>
        <dbReference type="EMBL" id="WMW23648.1"/>
    </source>
</evidence>
<proteinExistence type="predicted"/>
<keyword evidence="1" id="KW-0812">Transmembrane</keyword>
<sequence>MPLIIPTAHFLIFLTFNWLLLSLIVYFWWATKRPYVFPTGDCGPKPLALS</sequence>
<name>A0AA51YKB8_9BIVA</name>
<keyword evidence="1" id="KW-1133">Transmembrane helix</keyword>
<organism evidence="2">
    <name type="scientific">Hiatella sp. J YW-2023</name>
    <dbReference type="NCBI Taxonomy" id="3074278"/>
    <lineage>
        <taxon>Eukaryota</taxon>
        <taxon>Metazoa</taxon>
        <taxon>Spiralia</taxon>
        <taxon>Lophotrochozoa</taxon>
        <taxon>Mollusca</taxon>
        <taxon>Bivalvia</taxon>
        <taxon>Autobranchia</taxon>
        <taxon>Heteroconchia</taxon>
        <taxon>Euheterodonta</taxon>
        <taxon>Imparidentia</taxon>
        <taxon>Adapedonta</taxon>
        <taxon>Hiatelloidea</taxon>
        <taxon>Hiatellidae</taxon>
        <taxon>Hiatella</taxon>
    </lineage>
</organism>
<reference evidence="2" key="1">
    <citation type="submission" date="2023-08" db="EMBL/GenBank/DDBJ databases">
        <authorList>
            <person name="Wang Y."/>
            <person name="Song H."/>
            <person name="Wang H."/>
        </authorList>
    </citation>
    <scope>NUCLEOTIDE SEQUENCE</scope>
    <source>
        <tissue evidence="2">Muscle</tissue>
    </source>
</reference>
<protein>
    <submittedName>
        <fullName evidence="2">ATP synthase F0 subunit 8</fullName>
    </submittedName>
</protein>
<feature type="transmembrane region" description="Helical" evidence="1">
    <location>
        <begin position="7"/>
        <end position="29"/>
    </location>
</feature>
<dbReference type="AlphaFoldDB" id="A0AA51YKB8"/>
<dbReference type="EMBL" id="OR420023">
    <property type="protein sequence ID" value="WMW23648.1"/>
    <property type="molecule type" value="Genomic_DNA"/>
</dbReference>
<keyword evidence="2" id="KW-0496">Mitochondrion</keyword>
<gene>
    <name evidence="2" type="primary">atp8</name>
</gene>